<evidence type="ECO:0000313" key="5">
    <source>
        <dbReference type="EMBL" id="KAK7509828.1"/>
    </source>
</evidence>
<keyword evidence="2" id="KW-0560">Oxidoreductase</keyword>
<dbReference type="InterPro" id="IPR016166">
    <property type="entry name" value="FAD-bd_PCMH"/>
</dbReference>
<dbReference type="PROSITE" id="PS51257">
    <property type="entry name" value="PROKAR_LIPOPROTEIN"/>
    <property type="match status" value="1"/>
</dbReference>
<dbReference type="Gene3D" id="3.30.465.10">
    <property type="match status" value="2"/>
</dbReference>
<protein>
    <recommendedName>
        <fullName evidence="4">FAD-binding PCMH-type domain-containing protein</fullName>
    </recommendedName>
</protein>
<evidence type="ECO:0000256" key="2">
    <source>
        <dbReference type="ARBA" id="ARBA00023002"/>
    </source>
</evidence>
<evidence type="ECO:0000313" key="6">
    <source>
        <dbReference type="Proteomes" id="UP001363622"/>
    </source>
</evidence>
<feature type="chain" id="PRO_5047443075" description="FAD-binding PCMH-type domain-containing protein" evidence="3">
    <location>
        <begin position="23"/>
        <end position="629"/>
    </location>
</feature>
<feature type="domain" description="FAD-binding PCMH-type" evidence="4">
    <location>
        <begin position="123"/>
        <end position="305"/>
    </location>
</feature>
<dbReference type="Pfam" id="PF01565">
    <property type="entry name" value="FAD_binding_4"/>
    <property type="match status" value="1"/>
</dbReference>
<dbReference type="InterPro" id="IPR050432">
    <property type="entry name" value="FAD-linked_Oxidoreductases_BP"/>
</dbReference>
<organism evidence="5 6">
    <name type="scientific">Phyllosticta citriasiana</name>
    <dbReference type="NCBI Taxonomy" id="595635"/>
    <lineage>
        <taxon>Eukaryota</taxon>
        <taxon>Fungi</taxon>
        <taxon>Dikarya</taxon>
        <taxon>Ascomycota</taxon>
        <taxon>Pezizomycotina</taxon>
        <taxon>Dothideomycetes</taxon>
        <taxon>Dothideomycetes incertae sedis</taxon>
        <taxon>Botryosphaeriales</taxon>
        <taxon>Phyllostictaceae</taxon>
        <taxon>Phyllosticta</taxon>
    </lineage>
</organism>
<dbReference type="InterPro" id="IPR016169">
    <property type="entry name" value="FAD-bd_PCMH_sub2"/>
</dbReference>
<evidence type="ECO:0000259" key="4">
    <source>
        <dbReference type="PROSITE" id="PS51387"/>
    </source>
</evidence>
<sequence length="629" mass="68941">MVTLSRLPQTLLLLLAAQLSSASFSCLPGESCWPSNDQWRALNTSLGGQLRITEPMASSCFEGSSNYDAKQCAWVQSRYGDDMARSSVYGAMQNLQWEGCGEQECLVKTGKLQSAPIQESCSLGALSAYYVNATTTDDVIQTLKFVNKTGVRLSIKNSGHDYLGRSVAANSLALWTRNIRNLEYHENFSLQNCDESHENIGVIGAGVSAGEARDFFQARGMDITLGAVGSVGPAGGFGQGAGHGPFGPSYGLMVDQAVEFDVVTADGVFRTINECNEPDLFWAMRGGGGGTYAVLINYKFKVHPHVQFNTYSFLANITNTPEDIRDSWVYRAVLHAFVQSQPFWSANNISGYNFFCHDKIETHLVYPSNKPLSHLIDLTSEWANFLTSLPGLSIHKHAYEHFNTYKDWATDSDYHWIIQRNAPGGMAVVETGRLVPRSLFEPGKSTSALVDALLNGLAAGAKVPGFMLQVYATTPANTPDSEGATSAHPGWRDALWTIDFVSGYWDGTPKAAVAKLWKASRTAIGFIKKLTPGGGCYLNEADYGEEEWQQTFFGANYDKLLSIKRKWDPTSLFSCWKCVGWEGFDDRLDSCYGSKPYATIPLPEVGAEEGAEFRVKGGEDTGFLFQGEL</sequence>
<dbReference type="PANTHER" id="PTHR13878">
    <property type="entry name" value="GULONOLACTONE OXIDASE"/>
    <property type="match status" value="1"/>
</dbReference>
<accession>A0ABR1KAS8</accession>
<feature type="signal peptide" evidence="3">
    <location>
        <begin position="1"/>
        <end position="22"/>
    </location>
</feature>
<dbReference type="Pfam" id="PF08031">
    <property type="entry name" value="BBE"/>
    <property type="match status" value="1"/>
</dbReference>
<keyword evidence="3" id="KW-0732">Signal</keyword>
<dbReference type="InterPro" id="IPR006094">
    <property type="entry name" value="Oxid_FAD_bind_N"/>
</dbReference>
<dbReference type="InterPro" id="IPR012951">
    <property type="entry name" value="BBE"/>
</dbReference>
<gene>
    <name evidence="5" type="ORF">IWZ03DRAFT_89810</name>
</gene>
<dbReference type="InterPro" id="IPR036318">
    <property type="entry name" value="FAD-bd_PCMH-like_sf"/>
</dbReference>
<dbReference type="PROSITE" id="PS51387">
    <property type="entry name" value="FAD_PCMH"/>
    <property type="match status" value="1"/>
</dbReference>
<evidence type="ECO:0000256" key="1">
    <source>
        <dbReference type="ARBA" id="ARBA00005466"/>
    </source>
</evidence>
<dbReference type="Proteomes" id="UP001363622">
    <property type="component" value="Unassembled WGS sequence"/>
</dbReference>
<dbReference type="EMBL" id="JBBPHU010000016">
    <property type="protein sequence ID" value="KAK7509828.1"/>
    <property type="molecule type" value="Genomic_DNA"/>
</dbReference>
<dbReference type="SUPFAM" id="SSF56176">
    <property type="entry name" value="FAD-binding/transporter-associated domain-like"/>
    <property type="match status" value="1"/>
</dbReference>
<evidence type="ECO:0000256" key="3">
    <source>
        <dbReference type="SAM" id="SignalP"/>
    </source>
</evidence>
<comment type="similarity">
    <text evidence="1">Belongs to the oxygen-dependent FAD-linked oxidoreductase family.</text>
</comment>
<comment type="caution">
    <text evidence="5">The sequence shown here is derived from an EMBL/GenBank/DDBJ whole genome shotgun (WGS) entry which is preliminary data.</text>
</comment>
<keyword evidence="6" id="KW-1185">Reference proteome</keyword>
<dbReference type="PANTHER" id="PTHR13878:SF91">
    <property type="entry name" value="FAD BINDING DOMAIN PROTEIN (AFU_ORTHOLOGUE AFUA_6G12070)-RELATED"/>
    <property type="match status" value="1"/>
</dbReference>
<reference evidence="5 6" key="1">
    <citation type="submission" date="2024-04" db="EMBL/GenBank/DDBJ databases">
        <title>Phyllosticta paracitricarpa is synonymous to the EU quarantine fungus P. citricarpa based on phylogenomic analyses.</title>
        <authorList>
            <consortium name="Lawrence Berkeley National Laboratory"/>
            <person name="Van Ingen-Buijs V.A."/>
            <person name="Van Westerhoven A.C."/>
            <person name="Haridas S."/>
            <person name="Skiadas P."/>
            <person name="Martin F."/>
            <person name="Groenewald J.Z."/>
            <person name="Crous P.W."/>
            <person name="Seidl M.F."/>
        </authorList>
    </citation>
    <scope>NUCLEOTIDE SEQUENCE [LARGE SCALE GENOMIC DNA]</scope>
    <source>
        <strain evidence="5 6">CBS 123371</strain>
    </source>
</reference>
<name>A0ABR1KAS8_9PEZI</name>
<proteinExistence type="inferred from homology"/>